<dbReference type="AlphaFoldDB" id="A0A8T5UUG0"/>
<dbReference type="Proteomes" id="UP000825933">
    <property type="component" value="Unassembled WGS sequence"/>
</dbReference>
<protein>
    <submittedName>
        <fullName evidence="1">Uncharacterized protein</fullName>
    </submittedName>
</protein>
<organism evidence="1 2">
    <name type="scientific">Methanobacterium spitsbergense</name>
    <dbReference type="NCBI Taxonomy" id="2874285"/>
    <lineage>
        <taxon>Archaea</taxon>
        <taxon>Methanobacteriati</taxon>
        <taxon>Methanobacteriota</taxon>
        <taxon>Methanomada group</taxon>
        <taxon>Methanobacteria</taxon>
        <taxon>Methanobacteriales</taxon>
        <taxon>Methanobacteriaceae</taxon>
        <taxon>Methanobacterium</taxon>
    </lineage>
</organism>
<accession>A0A8T5UUG0</accession>
<sequence length="108" mass="13123">MLHYKGLIHPEPWITIKPLKDTDMNTTETLGFYDDELPENSCNRIREELQEHYGGDALIHVYYEKDKNYAVIEITKYFNKKDDISKLVFKFKSSFEEYYNETFYEYRI</sequence>
<comment type="caution">
    <text evidence="1">The sequence shown here is derived from an EMBL/GenBank/DDBJ whole genome shotgun (WGS) entry which is preliminary data.</text>
</comment>
<evidence type="ECO:0000313" key="1">
    <source>
        <dbReference type="EMBL" id="MBZ2165847.1"/>
    </source>
</evidence>
<dbReference type="EMBL" id="JAIOUQ010000007">
    <property type="protein sequence ID" value="MBZ2165847.1"/>
    <property type="molecule type" value="Genomic_DNA"/>
</dbReference>
<name>A0A8T5UUG0_9EURY</name>
<proteinExistence type="predicted"/>
<gene>
    <name evidence="1" type="ORF">K8N75_07330</name>
</gene>
<keyword evidence="2" id="KW-1185">Reference proteome</keyword>
<evidence type="ECO:0000313" key="2">
    <source>
        <dbReference type="Proteomes" id="UP000825933"/>
    </source>
</evidence>
<dbReference type="RefSeq" id="WP_223791427.1">
    <property type="nucleotide sequence ID" value="NZ_JAIOUQ010000007.1"/>
</dbReference>
<reference evidence="2" key="1">
    <citation type="journal article" date="2022" name="Microbiol. Resour. Announc.">
        <title>Draft Genome Sequence of a Methanogenic Archaeon from West Spitsbergen Permafrost.</title>
        <authorList>
            <person name="Trubitsyn V."/>
            <person name="Rivkina E."/>
            <person name="Shcherbakova V."/>
        </authorList>
    </citation>
    <scope>NUCLEOTIDE SEQUENCE [LARGE SCALE GENOMIC DNA]</scope>
    <source>
        <strain evidence="2">VT</strain>
    </source>
</reference>